<accession>A0A2A3N5F0</accession>
<evidence type="ECO:0000313" key="1">
    <source>
        <dbReference type="EMBL" id="ATA78270.1"/>
    </source>
</evidence>
<gene>
    <name evidence="1" type="ORF">CGC59_00670</name>
</gene>
<protein>
    <submittedName>
        <fullName evidence="1">Uncharacterized protein</fullName>
    </submittedName>
</protein>
<dbReference type="EMBL" id="CP022383">
    <property type="protein sequence ID" value="ATA78270.1"/>
    <property type="molecule type" value="Genomic_DNA"/>
</dbReference>
<sequence>MHLNSYSSSSLCFYLLVFLVSDLEGNLQEVVTDLEWTATKNDLIELVYALQQIKAISYRKVSINKIITIFDKIFNIDLKDSHHAFHRMKTRAKSRTVFLDELKKDIGRIYG</sequence>
<dbReference type="InterPro" id="IPR018534">
    <property type="entry name" value="Tet_reg_excision_RteC"/>
</dbReference>
<name>A0A2A3N5F0_CAPSP</name>
<dbReference type="Proteomes" id="UP000217334">
    <property type="component" value="Chromosome"/>
</dbReference>
<reference evidence="2" key="1">
    <citation type="submission" date="2017-06" db="EMBL/GenBank/DDBJ databases">
        <title>Capnocytophaga spp. assemblies.</title>
        <authorList>
            <person name="Gulvik C.A."/>
        </authorList>
    </citation>
    <scope>NUCLEOTIDE SEQUENCE [LARGE SCALE GENOMIC DNA]</scope>
    <source>
        <strain evidence="2">H4486</strain>
    </source>
</reference>
<evidence type="ECO:0000313" key="2">
    <source>
        <dbReference type="Proteomes" id="UP000217334"/>
    </source>
</evidence>
<dbReference type="AlphaFoldDB" id="A0A2A3N5F0"/>
<dbReference type="Pfam" id="PF09357">
    <property type="entry name" value="RteC"/>
    <property type="match status" value="1"/>
</dbReference>
<proteinExistence type="predicted"/>
<organism evidence="1 2">
    <name type="scientific">Capnocytophaga sputigena</name>
    <dbReference type="NCBI Taxonomy" id="1019"/>
    <lineage>
        <taxon>Bacteria</taxon>
        <taxon>Pseudomonadati</taxon>
        <taxon>Bacteroidota</taxon>
        <taxon>Flavobacteriia</taxon>
        <taxon>Flavobacteriales</taxon>
        <taxon>Flavobacteriaceae</taxon>
        <taxon>Capnocytophaga</taxon>
    </lineage>
</organism>